<dbReference type="Proteomes" id="UP000000759">
    <property type="component" value="Chromosome 9"/>
</dbReference>
<dbReference type="PANTHER" id="PTHR35791">
    <property type="entry name" value="UPF0754 MEMBRANE PROTEIN YHEB"/>
    <property type="match status" value="1"/>
</dbReference>
<proteinExistence type="predicted"/>
<gene>
    <name evidence="7" type="ORF">PHATRDRAFT_35977</name>
</gene>
<dbReference type="Pfam" id="PF04286">
    <property type="entry name" value="DUF445"/>
    <property type="match status" value="1"/>
</dbReference>
<dbReference type="OrthoDB" id="410754at2759"/>
<evidence type="ECO:0000313" key="8">
    <source>
        <dbReference type="Proteomes" id="UP000000759"/>
    </source>
</evidence>
<evidence type="ECO:0000256" key="2">
    <source>
        <dbReference type="ARBA" id="ARBA00022692"/>
    </source>
</evidence>
<dbReference type="KEGG" id="pti:PHATRDRAFT_35977"/>
<feature type="transmembrane region" description="Helical" evidence="6">
    <location>
        <begin position="110"/>
        <end position="135"/>
    </location>
</feature>
<dbReference type="PANTHER" id="PTHR35791:SF1">
    <property type="entry name" value="UPF0754 MEMBRANE PROTEIN YHEB"/>
    <property type="match status" value="1"/>
</dbReference>
<evidence type="ECO:0000256" key="5">
    <source>
        <dbReference type="SAM" id="MobiDB-lite"/>
    </source>
</evidence>
<keyword evidence="4 6" id="KW-0472">Membrane</keyword>
<dbReference type="GO" id="GO:0012505">
    <property type="term" value="C:endomembrane system"/>
    <property type="evidence" value="ECO:0007669"/>
    <property type="project" value="UniProtKB-SubCell"/>
</dbReference>
<feature type="transmembrane region" description="Helical" evidence="6">
    <location>
        <begin position="295"/>
        <end position="313"/>
    </location>
</feature>
<dbReference type="RefSeq" id="XP_002180601.1">
    <property type="nucleotide sequence ID" value="XM_002180565.1"/>
</dbReference>
<keyword evidence="8" id="KW-1185">Reference proteome</keyword>
<keyword evidence="2 6" id="KW-0812">Transmembrane</keyword>
<sequence length="551" mass="61949">MPSHRQVQSIGTRNGVKLGRFGIVSALCLIITPSAAFTTTSSFPVIWRVEPNLLQGRNPISRFHFRTPDYATRPRRRGPLTTTSADENDKKSGPLDKAVAKFKARPGTYLLIPCVAAIVGWFTNWLAVQMIFYPVRFRGIPIYRRPEIPLGFLGWQGIVPCKTRPMSEAMVEMVTSQLLTVEEVFARLDPKKVASLLAPEVPKLTNSILQDLFPKWVTAMPSAVFQGLDSVSQGVMMHFNRKFLEGLTKNMQSNIDSIFSLRNCVVDQMLRDRSKLGELFKICGQKELDFLTNSGLWFGFLLGLIQMAVALFWDNPWSLSIGGGIVGLATNWLALKWIFEPVDPTRIGPFVLQGQFLRRQPEVAKEFSAFFANQILTAEQLWYSVLNDPATKPAFATMFASHFTNFVHKITHGFRVTLEPETMKLAAAKALEKLPNHVPVLFPYMDKALQLESTLRVKMEQMTSRQFERAGAVLGFAAGLVQQGLETGAIRMPNVWQVVRDFSKAPKAQSKLVFERSRSALARSTRRIRQALVGPFRKRRDKLPGDESEAS</sequence>
<name>B7G016_PHATC</name>
<evidence type="ECO:0000256" key="4">
    <source>
        <dbReference type="ARBA" id="ARBA00023136"/>
    </source>
</evidence>
<dbReference type="AlphaFoldDB" id="B7G016"/>
<reference evidence="7 8" key="1">
    <citation type="journal article" date="2008" name="Nature">
        <title>The Phaeodactylum genome reveals the evolutionary history of diatom genomes.</title>
        <authorList>
            <person name="Bowler C."/>
            <person name="Allen A.E."/>
            <person name="Badger J.H."/>
            <person name="Grimwood J."/>
            <person name="Jabbari K."/>
            <person name="Kuo A."/>
            <person name="Maheswari U."/>
            <person name="Martens C."/>
            <person name="Maumus F."/>
            <person name="Otillar R.P."/>
            <person name="Rayko E."/>
            <person name="Salamov A."/>
            <person name="Vandepoele K."/>
            <person name="Beszteri B."/>
            <person name="Gruber A."/>
            <person name="Heijde M."/>
            <person name="Katinka M."/>
            <person name="Mock T."/>
            <person name="Valentin K."/>
            <person name="Verret F."/>
            <person name="Berges J.A."/>
            <person name="Brownlee C."/>
            <person name="Cadoret J.P."/>
            <person name="Chiovitti A."/>
            <person name="Choi C.J."/>
            <person name="Coesel S."/>
            <person name="De Martino A."/>
            <person name="Detter J.C."/>
            <person name="Durkin C."/>
            <person name="Falciatore A."/>
            <person name="Fournet J."/>
            <person name="Haruta M."/>
            <person name="Huysman M.J."/>
            <person name="Jenkins B.D."/>
            <person name="Jiroutova K."/>
            <person name="Jorgensen R.E."/>
            <person name="Joubert Y."/>
            <person name="Kaplan A."/>
            <person name="Kroger N."/>
            <person name="Kroth P.G."/>
            <person name="La Roche J."/>
            <person name="Lindquist E."/>
            <person name="Lommer M."/>
            <person name="Martin-Jezequel V."/>
            <person name="Lopez P.J."/>
            <person name="Lucas S."/>
            <person name="Mangogna M."/>
            <person name="McGinnis K."/>
            <person name="Medlin L.K."/>
            <person name="Montsant A."/>
            <person name="Oudot-Le Secq M.P."/>
            <person name="Napoli C."/>
            <person name="Obornik M."/>
            <person name="Parker M.S."/>
            <person name="Petit J.L."/>
            <person name="Porcel B.M."/>
            <person name="Poulsen N."/>
            <person name="Robison M."/>
            <person name="Rychlewski L."/>
            <person name="Rynearson T.A."/>
            <person name="Schmutz J."/>
            <person name="Shapiro H."/>
            <person name="Siaut M."/>
            <person name="Stanley M."/>
            <person name="Sussman M.R."/>
            <person name="Taylor A.R."/>
            <person name="Vardi A."/>
            <person name="von Dassow P."/>
            <person name="Vyverman W."/>
            <person name="Willis A."/>
            <person name="Wyrwicz L.S."/>
            <person name="Rokhsar D.S."/>
            <person name="Weissenbach J."/>
            <person name="Armbrust E.V."/>
            <person name="Green B.R."/>
            <person name="Van de Peer Y."/>
            <person name="Grigoriev I.V."/>
        </authorList>
    </citation>
    <scope>NUCLEOTIDE SEQUENCE [LARGE SCALE GENOMIC DNA]</scope>
    <source>
        <strain evidence="7 8">CCAP 1055/1</strain>
    </source>
</reference>
<comment type="subcellular location">
    <subcellularLocation>
        <location evidence="1">Endomembrane system</location>
    </subcellularLocation>
</comment>
<evidence type="ECO:0000256" key="3">
    <source>
        <dbReference type="ARBA" id="ARBA00022989"/>
    </source>
</evidence>
<protein>
    <submittedName>
        <fullName evidence="7">Uncharacterized protein</fullName>
    </submittedName>
</protein>
<dbReference type="InParanoid" id="B7G016"/>
<feature type="region of interest" description="Disordered" evidence="5">
    <location>
        <begin position="70"/>
        <end position="92"/>
    </location>
</feature>
<evidence type="ECO:0000313" key="7">
    <source>
        <dbReference type="EMBL" id="EEC48009.1"/>
    </source>
</evidence>
<keyword evidence="3 6" id="KW-1133">Transmembrane helix</keyword>
<dbReference type="EMBL" id="CM000612">
    <property type="protein sequence ID" value="EEC48009.1"/>
    <property type="molecule type" value="Genomic_DNA"/>
</dbReference>
<feature type="transmembrane region" description="Helical" evidence="6">
    <location>
        <begin position="21"/>
        <end position="47"/>
    </location>
</feature>
<dbReference type="InterPro" id="IPR007383">
    <property type="entry name" value="DUF445"/>
</dbReference>
<evidence type="ECO:0000256" key="1">
    <source>
        <dbReference type="ARBA" id="ARBA00004308"/>
    </source>
</evidence>
<dbReference type="GeneID" id="7201435"/>
<dbReference type="HOGENOM" id="CLU_028773_0_0_1"/>
<reference evidence="8" key="2">
    <citation type="submission" date="2008-08" db="EMBL/GenBank/DDBJ databases">
        <authorList>
            <consortium name="Diatom Consortium"/>
            <person name="Grigoriev I."/>
            <person name="Grimwood J."/>
            <person name="Kuo A."/>
            <person name="Otillar R.P."/>
            <person name="Salamov A."/>
            <person name="Detter J.C."/>
            <person name="Lindquist E."/>
            <person name="Shapiro H."/>
            <person name="Lucas S."/>
            <person name="Glavina del Rio T."/>
            <person name="Pitluck S."/>
            <person name="Rokhsar D."/>
            <person name="Bowler C."/>
        </authorList>
    </citation>
    <scope>GENOME REANNOTATION</scope>
    <source>
        <strain evidence="8">CCAP 1055/1</strain>
    </source>
</reference>
<organism evidence="7 8">
    <name type="scientific">Phaeodactylum tricornutum (strain CCAP 1055/1)</name>
    <dbReference type="NCBI Taxonomy" id="556484"/>
    <lineage>
        <taxon>Eukaryota</taxon>
        <taxon>Sar</taxon>
        <taxon>Stramenopiles</taxon>
        <taxon>Ochrophyta</taxon>
        <taxon>Bacillariophyta</taxon>
        <taxon>Bacillariophyceae</taxon>
        <taxon>Bacillariophycidae</taxon>
        <taxon>Naviculales</taxon>
        <taxon>Phaeodactylaceae</taxon>
        <taxon>Phaeodactylum</taxon>
    </lineage>
</organism>
<dbReference type="eggNOG" id="ENOG502RMTT">
    <property type="taxonomic scope" value="Eukaryota"/>
</dbReference>
<accession>B7G016</accession>
<feature type="transmembrane region" description="Helical" evidence="6">
    <location>
        <begin position="319"/>
        <end position="339"/>
    </location>
</feature>
<evidence type="ECO:0000256" key="6">
    <source>
        <dbReference type="SAM" id="Phobius"/>
    </source>
</evidence>
<dbReference type="PaxDb" id="2850-Phatr35977"/>